<evidence type="ECO:0000313" key="12">
    <source>
        <dbReference type="Proteomes" id="UP000535589"/>
    </source>
</evidence>
<keyword evidence="2 9" id="KW-0474">Menaquinone biosynthesis</keyword>
<feature type="transmembrane region" description="Helical" evidence="9">
    <location>
        <begin position="95"/>
        <end position="114"/>
    </location>
</feature>
<evidence type="ECO:0000256" key="6">
    <source>
        <dbReference type="ARBA" id="ARBA00022692"/>
    </source>
</evidence>
<keyword evidence="12" id="KW-1185">Reference proteome</keyword>
<dbReference type="HAMAP" id="MF_01937">
    <property type="entry name" value="MenA_1"/>
    <property type="match status" value="1"/>
</dbReference>
<dbReference type="InterPro" id="IPR004657">
    <property type="entry name" value="MenA"/>
</dbReference>
<evidence type="ECO:0000256" key="10">
    <source>
        <dbReference type="NCBIfam" id="TIGR00751"/>
    </source>
</evidence>
<dbReference type="GO" id="GO:0042371">
    <property type="term" value="P:vitamin K biosynthetic process"/>
    <property type="evidence" value="ECO:0007669"/>
    <property type="project" value="TreeGrafter"/>
</dbReference>
<dbReference type="InterPro" id="IPR044878">
    <property type="entry name" value="UbiA_sf"/>
</dbReference>
<dbReference type="CDD" id="cd13962">
    <property type="entry name" value="PT_UbiA_UBIAD1"/>
    <property type="match status" value="1"/>
</dbReference>
<keyword evidence="8 9" id="KW-0472">Membrane</keyword>
<dbReference type="InterPro" id="IPR000537">
    <property type="entry name" value="UbiA_prenyltransferase"/>
</dbReference>
<dbReference type="NCBIfam" id="TIGR00751">
    <property type="entry name" value="menA"/>
    <property type="match status" value="1"/>
</dbReference>
<protein>
    <recommendedName>
        <fullName evidence="9 10">1,4-dihydroxy-2-naphthoate octaprenyltransferase</fullName>
        <shortName evidence="9">DHNA-octaprenyltransferase</shortName>
        <ecNumber evidence="9 10">2.5.1.74</ecNumber>
    </recommendedName>
</protein>
<dbReference type="PANTHER" id="PTHR13929">
    <property type="entry name" value="1,4-DIHYDROXY-2-NAPHTHOATE OCTAPRENYLTRANSFERASE"/>
    <property type="match status" value="1"/>
</dbReference>
<comment type="subcellular location">
    <subcellularLocation>
        <location evidence="9">Cell membrane</location>
        <topology evidence="9">Multi-pass membrane protein</topology>
    </subcellularLocation>
    <subcellularLocation>
        <location evidence="1">Membrane</location>
        <topology evidence="1">Multi-pass membrane protein</topology>
    </subcellularLocation>
</comment>
<dbReference type="Pfam" id="PF01040">
    <property type="entry name" value="UbiA"/>
    <property type="match status" value="1"/>
</dbReference>
<sequence length="330" mass="34878">MNSSLQVWIDAARPKTLPLALVSIMTGSALAFAHGTFSWSTALLAIATATLLQILSNLANDYGDAVKGTDNQARLGPTRALQSGAITAQAMRTAIALNILLTIVCGLWLVLHAIHSWQTIALFIGFGALAIIAAIAYTVGNKPYGYFGLGDISVFIFFGLLGVCGTYFLHTESHTSILNPALDAALSHQTGHQGVHFNALPLLLLPAIGCGLLAVAVLNVNNMRDIENDAACGKRTLAVRLGFARAKQYHLAVLLTGWLAFVAYLGLNHAAFGLASLMLLGLVALIKHARAVWQSQTPNAIAPLMPQVVKVALINNLIFATVVIAQTLLG</sequence>
<dbReference type="PIRSF" id="PIRSF005355">
    <property type="entry name" value="UBIAD1"/>
    <property type="match status" value="1"/>
</dbReference>
<evidence type="ECO:0000256" key="3">
    <source>
        <dbReference type="ARBA" id="ARBA00022475"/>
    </source>
</evidence>
<dbReference type="RefSeq" id="WP_168836602.1">
    <property type="nucleotide sequence ID" value="NZ_JABAIK010000010.1"/>
</dbReference>
<feature type="transmembrane region" description="Helical" evidence="9">
    <location>
        <begin position="120"/>
        <end position="139"/>
    </location>
</feature>
<keyword evidence="5 9" id="KW-0808">Transferase</keyword>
<dbReference type="FunFam" id="1.10.357.140:FF:000016">
    <property type="entry name" value="1,4-dihydroxy-2-naphthoate octaprenyltransferase"/>
    <property type="match status" value="1"/>
</dbReference>
<comment type="pathway">
    <text evidence="9">Quinol/quinone metabolism; menaquinone biosynthesis; menaquinol from 1,4-dihydroxy-2-naphthoate: step 1/2.</text>
</comment>
<dbReference type="GO" id="GO:0046428">
    <property type="term" value="F:1,4-dihydroxy-2-naphthoate polyprenyltransferase activity"/>
    <property type="evidence" value="ECO:0007669"/>
    <property type="project" value="UniProtKB-UniRule"/>
</dbReference>
<dbReference type="AlphaFoldDB" id="A0A7X8TRF5"/>
<proteinExistence type="inferred from homology"/>
<evidence type="ECO:0000256" key="5">
    <source>
        <dbReference type="ARBA" id="ARBA00022679"/>
    </source>
</evidence>
<comment type="function">
    <text evidence="9">Conversion of 1,4-dihydroxy-2-naphthoate (DHNA) to demethylmenaquinone (DMK).</text>
</comment>
<evidence type="ECO:0000256" key="1">
    <source>
        <dbReference type="ARBA" id="ARBA00004141"/>
    </source>
</evidence>
<evidence type="ECO:0000313" key="11">
    <source>
        <dbReference type="EMBL" id="NLS13505.1"/>
    </source>
</evidence>
<evidence type="ECO:0000256" key="9">
    <source>
        <dbReference type="HAMAP-Rule" id="MF_01937"/>
    </source>
</evidence>
<dbReference type="EC" id="2.5.1.74" evidence="9 10"/>
<comment type="catalytic activity">
    <reaction evidence="9">
        <text>an all-trans-polyprenyl diphosphate + 1,4-dihydroxy-2-naphthoate + H(+) = a 2-demethylmenaquinol + CO2 + diphosphate</text>
        <dbReference type="Rhea" id="RHEA:26478"/>
        <dbReference type="Rhea" id="RHEA-COMP:9563"/>
        <dbReference type="Rhea" id="RHEA-COMP:9564"/>
        <dbReference type="ChEBI" id="CHEBI:11173"/>
        <dbReference type="ChEBI" id="CHEBI:15378"/>
        <dbReference type="ChEBI" id="CHEBI:16526"/>
        <dbReference type="ChEBI" id="CHEBI:33019"/>
        <dbReference type="ChEBI" id="CHEBI:55437"/>
        <dbReference type="ChEBI" id="CHEBI:58914"/>
        <dbReference type="EC" id="2.5.1.74"/>
    </reaction>
</comment>
<gene>
    <name evidence="9 11" type="primary">menA</name>
    <name evidence="11" type="ORF">HGP28_11440</name>
</gene>
<dbReference type="InterPro" id="IPR026046">
    <property type="entry name" value="UBIAD1"/>
</dbReference>
<comment type="similarity">
    <text evidence="9">Belongs to the MenA family. Type 1 subfamily.</text>
</comment>
<feature type="transmembrane region" description="Helical" evidence="9">
    <location>
        <begin position="146"/>
        <end position="169"/>
    </location>
</feature>
<feature type="transmembrane region" description="Helical" evidence="9">
    <location>
        <begin position="308"/>
        <end position="329"/>
    </location>
</feature>
<keyword evidence="6 9" id="KW-0812">Transmembrane</keyword>
<keyword evidence="7 9" id="KW-1133">Transmembrane helix</keyword>
<dbReference type="Gene3D" id="1.10.357.140">
    <property type="entry name" value="UbiA prenyltransferase"/>
    <property type="match status" value="1"/>
</dbReference>
<evidence type="ECO:0000256" key="7">
    <source>
        <dbReference type="ARBA" id="ARBA00022989"/>
    </source>
</evidence>
<dbReference type="GO" id="GO:0005886">
    <property type="term" value="C:plasma membrane"/>
    <property type="evidence" value="ECO:0007669"/>
    <property type="project" value="UniProtKB-SubCell"/>
</dbReference>
<comment type="caution">
    <text evidence="11">The sequence shown here is derived from an EMBL/GenBank/DDBJ whole genome shotgun (WGS) entry which is preliminary data.</text>
</comment>
<feature type="transmembrane region" description="Helical" evidence="9">
    <location>
        <begin position="271"/>
        <end position="287"/>
    </location>
</feature>
<organism evidence="11 12">
    <name type="scientific">Vibrio agarilyticus</name>
    <dbReference type="NCBI Taxonomy" id="2726741"/>
    <lineage>
        <taxon>Bacteria</taxon>
        <taxon>Pseudomonadati</taxon>
        <taxon>Pseudomonadota</taxon>
        <taxon>Gammaproteobacteria</taxon>
        <taxon>Vibrionales</taxon>
        <taxon>Vibrionaceae</taxon>
        <taxon>Vibrio</taxon>
    </lineage>
</organism>
<dbReference type="UniPathway" id="UPA00079">
    <property type="reaction ID" value="UER00168"/>
</dbReference>
<feature type="transmembrane region" description="Helical" evidence="9">
    <location>
        <begin position="199"/>
        <end position="218"/>
    </location>
</feature>
<dbReference type="GO" id="GO:0009234">
    <property type="term" value="P:menaquinone biosynthetic process"/>
    <property type="evidence" value="ECO:0007669"/>
    <property type="project" value="UniProtKB-UniRule"/>
</dbReference>
<reference evidence="11 12" key="1">
    <citation type="submission" date="2020-04" db="EMBL/GenBank/DDBJ databases">
        <title>Vibrio sp. SM6, a novel species isolated from seawater.</title>
        <authorList>
            <person name="Wang X."/>
        </authorList>
    </citation>
    <scope>NUCLEOTIDE SEQUENCE [LARGE SCALE GENOMIC DNA]</scope>
    <source>
        <strain evidence="11 12">SM6</strain>
    </source>
</reference>
<evidence type="ECO:0000256" key="4">
    <source>
        <dbReference type="ARBA" id="ARBA00022519"/>
    </source>
</evidence>
<name>A0A7X8TRF5_9VIBR</name>
<keyword evidence="3 9" id="KW-1003">Cell membrane</keyword>
<evidence type="ECO:0000256" key="8">
    <source>
        <dbReference type="ARBA" id="ARBA00023136"/>
    </source>
</evidence>
<evidence type="ECO:0000256" key="2">
    <source>
        <dbReference type="ARBA" id="ARBA00022428"/>
    </source>
</evidence>
<dbReference type="PANTHER" id="PTHR13929:SF0">
    <property type="entry name" value="UBIA PRENYLTRANSFERASE DOMAIN-CONTAINING PROTEIN 1"/>
    <property type="match status" value="1"/>
</dbReference>
<dbReference type="EMBL" id="JABAIK010000010">
    <property type="protein sequence ID" value="NLS13505.1"/>
    <property type="molecule type" value="Genomic_DNA"/>
</dbReference>
<feature type="transmembrane region" description="Helical" evidence="9">
    <location>
        <begin position="249"/>
        <end position="265"/>
    </location>
</feature>
<accession>A0A7X8TRF5</accession>
<keyword evidence="4" id="KW-0997">Cell inner membrane</keyword>
<dbReference type="Proteomes" id="UP000535589">
    <property type="component" value="Unassembled WGS sequence"/>
</dbReference>